<keyword evidence="2" id="KW-1185">Reference proteome</keyword>
<dbReference type="Proteomes" id="UP000784294">
    <property type="component" value="Unassembled WGS sequence"/>
</dbReference>
<evidence type="ECO:0000313" key="2">
    <source>
        <dbReference type="Proteomes" id="UP000784294"/>
    </source>
</evidence>
<accession>A0A448XK31</accession>
<comment type="caution">
    <text evidence="1">The sequence shown here is derived from an EMBL/GenBank/DDBJ whole genome shotgun (WGS) entry which is preliminary data.</text>
</comment>
<reference evidence="1" key="1">
    <citation type="submission" date="2018-11" db="EMBL/GenBank/DDBJ databases">
        <authorList>
            <consortium name="Pathogen Informatics"/>
        </authorList>
    </citation>
    <scope>NUCLEOTIDE SEQUENCE</scope>
</reference>
<gene>
    <name evidence="1" type="ORF">PXEA_LOCUS31975</name>
</gene>
<sequence length="72" mass="7823">MCKAGLVAANKEAVTAVDWKTTQALAGFRIGPAPLEATLACLSECMLEWEEKGTRLGRRDVWLSIGQFVCLP</sequence>
<organism evidence="1 2">
    <name type="scientific">Protopolystoma xenopodis</name>
    <dbReference type="NCBI Taxonomy" id="117903"/>
    <lineage>
        <taxon>Eukaryota</taxon>
        <taxon>Metazoa</taxon>
        <taxon>Spiralia</taxon>
        <taxon>Lophotrochozoa</taxon>
        <taxon>Platyhelminthes</taxon>
        <taxon>Monogenea</taxon>
        <taxon>Polyopisthocotylea</taxon>
        <taxon>Polystomatidea</taxon>
        <taxon>Polystomatidae</taxon>
        <taxon>Protopolystoma</taxon>
    </lineage>
</organism>
<dbReference type="EMBL" id="CAAALY010258206">
    <property type="protein sequence ID" value="VEL38535.1"/>
    <property type="molecule type" value="Genomic_DNA"/>
</dbReference>
<evidence type="ECO:0000313" key="1">
    <source>
        <dbReference type="EMBL" id="VEL38535.1"/>
    </source>
</evidence>
<dbReference type="AlphaFoldDB" id="A0A448XK31"/>
<proteinExistence type="predicted"/>
<name>A0A448XK31_9PLAT</name>
<protein>
    <submittedName>
        <fullName evidence="1">Uncharacterized protein</fullName>
    </submittedName>
</protein>